<dbReference type="EMBL" id="AUZX01012329">
    <property type="protein sequence ID" value="EQD39643.1"/>
    <property type="molecule type" value="Genomic_DNA"/>
</dbReference>
<dbReference type="GO" id="GO:0006265">
    <property type="term" value="P:DNA topological change"/>
    <property type="evidence" value="ECO:0007669"/>
    <property type="project" value="InterPro"/>
</dbReference>
<accession>T0Z3J1</accession>
<reference evidence="2" key="2">
    <citation type="journal article" date="2014" name="ISME J.">
        <title>Microbial stratification in low pH oxic and suboxic macroscopic growths along an acid mine drainage.</title>
        <authorList>
            <person name="Mendez-Garcia C."/>
            <person name="Mesa V."/>
            <person name="Sprenger R.R."/>
            <person name="Richter M."/>
            <person name="Diez M.S."/>
            <person name="Solano J."/>
            <person name="Bargiela R."/>
            <person name="Golyshina O.V."/>
            <person name="Manteca A."/>
            <person name="Ramos J.L."/>
            <person name="Gallego J.R."/>
            <person name="Llorente I."/>
            <person name="Martins Dos Santos V.A."/>
            <person name="Jensen O.N."/>
            <person name="Pelaez A.I."/>
            <person name="Sanchez J."/>
            <person name="Ferrer M."/>
        </authorList>
    </citation>
    <scope>NUCLEOTIDE SEQUENCE</scope>
</reference>
<proteinExistence type="predicted"/>
<feature type="non-terminal residue" evidence="2">
    <location>
        <position position="83"/>
    </location>
</feature>
<dbReference type="Pfam" id="PF01751">
    <property type="entry name" value="Toprim"/>
    <property type="match status" value="1"/>
</dbReference>
<reference evidence="2" key="1">
    <citation type="submission" date="2013-08" db="EMBL/GenBank/DDBJ databases">
        <authorList>
            <person name="Mendez C."/>
            <person name="Richter M."/>
            <person name="Ferrer M."/>
            <person name="Sanchez J."/>
        </authorList>
    </citation>
    <scope>NUCLEOTIDE SEQUENCE</scope>
</reference>
<dbReference type="InterPro" id="IPR023405">
    <property type="entry name" value="Topo_IA_core_domain"/>
</dbReference>
<sequence length="83" mass="9375">MSSLIRKKTHIKHLKSLVSQASEVLLATDEDREGESIAWHLAEVLAPKVPIRRMVFHEITKSAISEAIENTRDIDQQLVSAQE</sequence>
<dbReference type="PANTHER" id="PTHR42785:SF1">
    <property type="entry name" value="DNA TOPOISOMERASE"/>
    <property type="match status" value="1"/>
</dbReference>
<feature type="domain" description="Toprim" evidence="1">
    <location>
        <begin position="1"/>
        <end position="60"/>
    </location>
</feature>
<dbReference type="Gene3D" id="3.40.50.140">
    <property type="match status" value="1"/>
</dbReference>
<dbReference type="GO" id="GO:0003917">
    <property type="term" value="F:DNA topoisomerase type I (single strand cut, ATP-independent) activity"/>
    <property type="evidence" value="ECO:0007669"/>
    <property type="project" value="InterPro"/>
</dbReference>
<keyword evidence="2" id="KW-0413">Isomerase</keyword>
<evidence type="ECO:0000259" key="1">
    <source>
        <dbReference type="PROSITE" id="PS50880"/>
    </source>
</evidence>
<dbReference type="InterPro" id="IPR006171">
    <property type="entry name" value="TOPRIM_dom"/>
</dbReference>
<dbReference type="AlphaFoldDB" id="T0Z3J1"/>
<dbReference type="PROSITE" id="PS50880">
    <property type="entry name" value="TOPRIM"/>
    <property type="match status" value="1"/>
</dbReference>
<dbReference type="GO" id="GO:0003677">
    <property type="term" value="F:DNA binding"/>
    <property type="evidence" value="ECO:0007669"/>
    <property type="project" value="InterPro"/>
</dbReference>
<dbReference type="SUPFAM" id="SSF56712">
    <property type="entry name" value="Prokaryotic type I DNA topoisomerase"/>
    <property type="match status" value="1"/>
</dbReference>
<dbReference type="InterPro" id="IPR000380">
    <property type="entry name" value="Topo_IA"/>
</dbReference>
<protein>
    <submittedName>
        <fullName evidence="2">DNA topoisomerase I</fullName>
    </submittedName>
</protein>
<dbReference type="PANTHER" id="PTHR42785">
    <property type="entry name" value="DNA TOPOISOMERASE, TYPE IA, CORE"/>
    <property type="match status" value="1"/>
</dbReference>
<gene>
    <name evidence="2" type="ORF">B1A_16776</name>
</gene>
<evidence type="ECO:0000313" key="2">
    <source>
        <dbReference type="EMBL" id="EQD39643.1"/>
    </source>
</evidence>
<organism evidence="2">
    <name type="scientific">mine drainage metagenome</name>
    <dbReference type="NCBI Taxonomy" id="410659"/>
    <lineage>
        <taxon>unclassified sequences</taxon>
        <taxon>metagenomes</taxon>
        <taxon>ecological metagenomes</taxon>
    </lineage>
</organism>
<comment type="caution">
    <text evidence="2">The sequence shown here is derived from an EMBL/GenBank/DDBJ whole genome shotgun (WGS) entry which is preliminary data.</text>
</comment>
<name>T0Z3J1_9ZZZZ</name>